<sequence>MVIFIRKRYLWTYLMVLIFAKNFTYSLETGENMGHPNENTTANINTEYGEILLRVFNAVLDISRSLYGKENTTKPSNLTEFDPEFYYNPCIFNEPETCPPANNDLRNQIRTLCKAAAIKNYAIFSTALALGLPGSVFTLITVATMPASPTIVYMGMLAASDFLALTLASVTMYRATDQNSWPYEWFVIWSGRIFQAFSHWMLALICLERYVSVRFPLQKSRVYSMKLTWMSTAVVFLVSSIPFAMMCFIEFDIYDIGDLTNTLVYNIIYIFIPLIFVVLFTILTAINLRSGARRRQTMMVPSSRRRSSKMESELTRIMFVTAIFFFLLTLPWSFMYILDRFFVYVFEFNLCLFEQALFYMIFFTTLNISFMNHSINFYVYYFFAKGFRKQFLRIFSRGARY</sequence>
<dbReference type="PANTHER" id="PTHR46641:SF2">
    <property type="entry name" value="FMRFAMIDE RECEPTOR"/>
    <property type="match status" value="1"/>
</dbReference>
<evidence type="ECO:0000259" key="7">
    <source>
        <dbReference type="PROSITE" id="PS50262"/>
    </source>
</evidence>
<dbReference type="InterPro" id="IPR000276">
    <property type="entry name" value="GPCR_Rhodpsn"/>
</dbReference>
<evidence type="ECO:0000256" key="6">
    <source>
        <dbReference type="SAM" id="SignalP"/>
    </source>
</evidence>
<dbReference type="PRINTS" id="PR00237">
    <property type="entry name" value="GPCRRHODOPSN"/>
</dbReference>
<dbReference type="SUPFAM" id="SSF81321">
    <property type="entry name" value="Family A G protein-coupled receptor-like"/>
    <property type="match status" value="1"/>
</dbReference>
<evidence type="ECO:0000256" key="5">
    <source>
        <dbReference type="SAM" id="Phobius"/>
    </source>
</evidence>
<reference evidence="8 9" key="1">
    <citation type="journal article" date="2021" name="Elife">
        <title>Chloroplast acquisition without the gene transfer in kleptoplastic sea slugs, Plakobranchus ocellatus.</title>
        <authorList>
            <person name="Maeda T."/>
            <person name="Takahashi S."/>
            <person name="Yoshida T."/>
            <person name="Shimamura S."/>
            <person name="Takaki Y."/>
            <person name="Nagai Y."/>
            <person name="Toyoda A."/>
            <person name="Suzuki Y."/>
            <person name="Arimoto A."/>
            <person name="Ishii H."/>
            <person name="Satoh N."/>
            <person name="Nishiyama T."/>
            <person name="Hasebe M."/>
            <person name="Maruyama T."/>
            <person name="Minagawa J."/>
            <person name="Obokata J."/>
            <person name="Shigenobu S."/>
        </authorList>
    </citation>
    <scope>NUCLEOTIDE SEQUENCE [LARGE SCALE GENOMIC DNA]</scope>
</reference>
<accession>A0AAV3XWG3</accession>
<dbReference type="InterPro" id="IPR052954">
    <property type="entry name" value="GPCR-Ligand_Int"/>
</dbReference>
<feature type="transmembrane region" description="Helical" evidence="5">
    <location>
        <begin position="357"/>
        <end position="383"/>
    </location>
</feature>
<keyword evidence="8" id="KW-0675">Receptor</keyword>
<feature type="transmembrane region" description="Helical" evidence="5">
    <location>
        <begin position="151"/>
        <end position="173"/>
    </location>
</feature>
<feature type="domain" description="G-protein coupled receptors family 1 profile" evidence="7">
    <location>
        <begin position="131"/>
        <end position="380"/>
    </location>
</feature>
<feature type="transmembrane region" description="Helical" evidence="5">
    <location>
        <begin position="227"/>
        <end position="251"/>
    </location>
</feature>
<gene>
    <name evidence="8" type="ORF">PoB_000090100</name>
</gene>
<evidence type="ECO:0000256" key="2">
    <source>
        <dbReference type="ARBA" id="ARBA00022692"/>
    </source>
</evidence>
<keyword evidence="4 5" id="KW-0472">Membrane</keyword>
<keyword evidence="2 5" id="KW-0812">Transmembrane</keyword>
<keyword evidence="9" id="KW-1185">Reference proteome</keyword>
<comment type="subcellular location">
    <subcellularLocation>
        <location evidence="1">Membrane</location>
    </subcellularLocation>
</comment>
<evidence type="ECO:0000313" key="9">
    <source>
        <dbReference type="Proteomes" id="UP000735302"/>
    </source>
</evidence>
<dbReference type="GO" id="GO:0016020">
    <property type="term" value="C:membrane"/>
    <property type="evidence" value="ECO:0007669"/>
    <property type="project" value="UniProtKB-SubCell"/>
</dbReference>
<evidence type="ECO:0000256" key="3">
    <source>
        <dbReference type="ARBA" id="ARBA00022989"/>
    </source>
</evidence>
<feature type="transmembrane region" description="Helical" evidence="5">
    <location>
        <begin position="263"/>
        <end position="288"/>
    </location>
</feature>
<protein>
    <submittedName>
        <fullName evidence="8">Thyrotropin-releasing hormone receptor</fullName>
    </submittedName>
</protein>
<keyword evidence="6" id="KW-0732">Signal</keyword>
<proteinExistence type="predicted"/>
<feature type="chain" id="PRO_5043966018" evidence="6">
    <location>
        <begin position="27"/>
        <end position="401"/>
    </location>
</feature>
<feature type="transmembrane region" description="Helical" evidence="5">
    <location>
        <begin position="121"/>
        <end position="144"/>
    </location>
</feature>
<dbReference type="InterPro" id="IPR017452">
    <property type="entry name" value="GPCR_Rhodpsn_7TM"/>
</dbReference>
<keyword evidence="3 5" id="KW-1133">Transmembrane helix</keyword>
<evidence type="ECO:0000256" key="1">
    <source>
        <dbReference type="ARBA" id="ARBA00004370"/>
    </source>
</evidence>
<evidence type="ECO:0000256" key="4">
    <source>
        <dbReference type="ARBA" id="ARBA00023136"/>
    </source>
</evidence>
<feature type="signal peptide" evidence="6">
    <location>
        <begin position="1"/>
        <end position="26"/>
    </location>
</feature>
<dbReference type="AlphaFoldDB" id="A0AAV3XWG3"/>
<dbReference type="Proteomes" id="UP000735302">
    <property type="component" value="Unassembled WGS sequence"/>
</dbReference>
<dbReference type="GO" id="GO:0004930">
    <property type="term" value="F:G protein-coupled receptor activity"/>
    <property type="evidence" value="ECO:0007669"/>
    <property type="project" value="InterPro"/>
</dbReference>
<feature type="transmembrane region" description="Helical" evidence="5">
    <location>
        <begin position="314"/>
        <end position="337"/>
    </location>
</feature>
<organism evidence="8 9">
    <name type="scientific">Plakobranchus ocellatus</name>
    <dbReference type="NCBI Taxonomy" id="259542"/>
    <lineage>
        <taxon>Eukaryota</taxon>
        <taxon>Metazoa</taxon>
        <taxon>Spiralia</taxon>
        <taxon>Lophotrochozoa</taxon>
        <taxon>Mollusca</taxon>
        <taxon>Gastropoda</taxon>
        <taxon>Heterobranchia</taxon>
        <taxon>Euthyneura</taxon>
        <taxon>Panpulmonata</taxon>
        <taxon>Sacoglossa</taxon>
        <taxon>Placobranchoidea</taxon>
        <taxon>Plakobranchidae</taxon>
        <taxon>Plakobranchus</taxon>
    </lineage>
</organism>
<dbReference type="PANTHER" id="PTHR46641">
    <property type="entry name" value="FMRFAMIDE RECEPTOR-RELATED"/>
    <property type="match status" value="1"/>
</dbReference>
<dbReference type="Gene3D" id="1.20.1070.10">
    <property type="entry name" value="Rhodopsin 7-helix transmembrane proteins"/>
    <property type="match status" value="1"/>
</dbReference>
<dbReference type="Pfam" id="PF00001">
    <property type="entry name" value="7tm_1"/>
    <property type="match status" value="1"/>
</dbReference>
<feature type="transmembrane region" description="Helical" evidence="5">
    <location>
        <begin position="185"/>
        <end position="207"/>
    </location>
</feature>
<dbReference type="EMBL" id="BLXT01000089">
    <property type="protein sequence ID" value="GFN74395.1"/>
    <property type="molecule type" value="Genomic_DNA"/>
</dbReference>
<comment type="caution">
    <text evidence="8">The sequence shown here is derived from an EMBL/GenBank/DDBJ whole genome shotgun (WGS) entry which is preliminary data.</text>
</comment>
<dbReference type="PROSITE" id="PS50262">
    <property type="entry name" value="G_PROTEIN_RECEP_F1_2"/>
    <property type="match status" value="1"/>
</dbReference>
<name>A0AAV3XWG3_9GAST</name>
<evidence type="ECO:0000313" key="8">
    <source>
        <dbReference type="EMBL" id="GFN74395.1"/>
    </source>
</evidence>